<dbReference type="InterPro" id="IPR011055">
    <property type="entry name" value="Dup_hybrid_motif"/>
</dbReference>
<dbReference type="AlphaFoldDB" id="A0A1I1ZEU6"/>
<evidence type="ECO:0000259" key="1">
    <source>
        <dbReference type="Pfam" id="PF01551"/>
    </source>
</evidence>
<protein>
    <submittedName>
        <fullName evidence="2">Peptidase family M23</fullName>
    </submittedName>
</protein>
<gene>
    <name evidence="2" type="ORF">SAMN02745121_03792</name>
</gene>
<dbReference type="GO" id="GO:0004222">
    <property type="term" value="F:metalloendopeptidase activity"/>
    <property type="evidence" value="ECO:0007669"/>
    <property type="project" value="TreeGrafter"/>
</dbReference>
<name>A0A1I1ZEU6_9BACT</name>
<organism evidence="2 3">
    <name type="scientific">Nannocystis exedens</name>
    <dbReference type="NCBI Taxonomy" id="54"/>
    <lineage>
        <taxon>Bacteria</taxon>
        <taxon>Pseudomonadati</taxon>
        <taxon>Myxococcota</taxon>
        <taxon>Polyangia</taxon>
        <taxon>Nannocystales</taxon>
        <taxon>Nannocystaceae</taxon>
        <taxon>Nannocystis</taxon>
    </lineage>
</organism>
<dbReference type="InterPro" id="IPR050570">
    <property type="entry name" value="Cell_wall_metabolism_enzyme"/>
</dbReference>
<dbReference type="PANTHER" id="PTHR21666">
    <property type="entry name" value="PEPTIDASE-RELATED"/>
    <property type="match status" value="1"/>
</dbReference>
<dbReference type="PANTHER" id="PTHR21666:SF270">
    <property type="entry name" value="MUREIN HYDROLASE ACTIVATOR ENVC"/>
    <property type="match status" value="1"/>
</dbReference>
<evidence type="ECO:0000313" key="2">
    <source>
        <dbReference type="EMBL" id="SFE30266.1"/>
    </source>
</evidence>
<dbReference type="Proteomes" id="UP000199400">
    <property type="component" value="Unassembled WGS sequence"/>
</dbReference>
<sequence>MSEGTCPRVAVSLGNGEGEHTDAAAFAFDFAVPVDTPLVATDAGTVTHLFANTRSGEPCWTGGGPECANKANFVTPRHEDGTATHYRHLNAVMVEAGQGVPRRAAIGLSGATGVAAGPHAHVARQADCGLSQCPSMRCGSPTSATTGCR</sequence>
<dbReference type="Pfam" id="PF01551">
    <property type="entry name" value="Peptidase_M23"/>
    <property type="match status" value="1"/>
</dbReference>
<dbReference type="CDD" id="cd12797">
    <property type="entry name" value="M23_peptidase"/>
    <property type="match status" value="1"/>
</dbReference>
<dbReference type="SUPFAM" id="SSF51261">
    <property type="entry name" value="Duplicated hybrid motif"/>
    <property type="match status" value="1"/>
</dbReference>
<dbReference type="RefSeq" id="WP_170136401.1">
    <property type="nucleotide sequence ID" value="NZ_FOMX01000011.1"/>
</dbReference>
<dbReference type="STRING" id="54.SAMN02745121_03792"/>
<keyword evidence="3" id="KW-1185">Reference proteome</keyword>
<dbReference type="Gene3D" id="2.70.70.10">
    <property type="entry name" value="Glucose Permease (Domain IIA)"/>
    <property type="match status" value="1"/>
</dbReference>
<dbReference type="InterPro" id="IPR016047">
    <property type="entry name" value="M23ase_b-sheet_dom"/>
</dbReference>
<reference evidence="3" key="1">
    <citation type="submission" date="2016-10" db="EMBL/GenBank/DDBJ databases">
        <authorList>
            <person name="Varghese N."/>
            <person name="Submissions S."/>
        </authorList>
    </citation>
    <scope>NUCLEOTIDE SEQUENCE [LARGE SCALE GENOMIC DNA]</scope>
    <source>
        <strain evidence="3">ATCC 25963</strain>
    </source>
</reference>
<evidence type="ECO:0000313" key="3">
    <source>
        <dbReference type="Proteomes" id="UP000199400"/>
    </source>
</evidence>
<accession>A0A1I1ZEU6</accession>
<proteinExistence type="predicted"/>
<dbReference type="EMBL" id="FOMX01000011">
    <property type="protein sequence ID" value="SFE30266.1"/>
    <property type="molecule type" value="Genomic_DNA"/>
</dbReference>
<feature type="domain" description="M23ase beta-sheet core" evidence="1">
    <location>
        <begin position="28"/>
        <end position="123"/>
    </location>
</feature>